<accession>A0A9P5DXL9</accession>
<dbReference type="Proteomes" id="UP000730481">
    <property type="component" value="Unassembled WGS sequence"/>
</dbReference>
<dbReference type="AlphaFoldDB" id="A0A9P5DXL9"/>
<name>A0A9P5DXL9_9HYPO</name>
<gene>
    <name evidence="1" type="ORF">FBEOM_4997</name>
</gene>
<sequence length="413" mass="46536">MFVLASSYRQMPTCVFFRKFMDAGSDCGEHGDFDFEEGYEALCIDHGDAIMVELPSLRDVGVTMDWFTQQLRIEQEWAKLFLHTLSPICEFGIMFVMRESAPLGCLDKVMSLILVNTFLNGLVEAQITQGNETRLICSPWPRPDRMPNIDRCDCRSPLQCPKANLQEIFAESFDHVFWSRALDVYTFKGQSHANSYFHVQRMYPRKAKLPGVLGCHLVTTQADIAVHPCEIILYGPDDDGTGALKPWTTLKNEQMGSHPASSSDPLRDRGVRWSYYSTHDPAMDQMTMLAQIEHHMDNSQPCWADGVADGHRDDVEWQNQPQYPLLRHPPAILVHTNIGLDPRDTPLNVSFGPSGIPRAPNLGDRLQPARTEVPGQTFQLLLAQSHPVVVQFGMLDPEDETEEDVSLSSEASD</sequence>
<organism evidence="1 2">
    <name type="scientific">Fusarium beomiforme</name>
    <dbReference type="NCBI Taxonomy" id="44412"/>
    <lineage>
        <taxon>Eukaryota</taxon>
        <taxon>Fungi</taxon>
        <taxon>Dikarya</taxon>
        <taxon>Ascomycota</taxon>
        <taxon>Pezizomycotina</taxon>
        <taxon>Sordariomycetes</taxon>
        <taxon>Hypocreomycetidae</taxon>
        <taxon>Hypocreales</taxon>
        <taxon>Nectriaceae</taxon>
        <taxon>Fusarium</taxon>
        <taxon>Fusarium burgessii species complex</taxon>
    </lineage>
</organism>
<reference evidence="1" key="2">
    <citation type="submission" date="2020-02" db="EMBL/GenBank/DDBJ databases">
        <title>Identification and distribution of gene clusters putatively required for synthesis of sphingolipid metabolism inhibitors in phylogenetically diverse species of the filamentous fungus Fusarium.</title>
        <authorList>
            <person name="Kim H.-S."/>
            <person name="Busman M."/>
            <person name="Brown D.W."/>
            <person name="Divon H."/>
            <person name="Uhlig S."/>
            <person name="Proctor R.H."/>
        </authorList>
    </citation>
    <scope>NUCLEOTIDE SEQUENCE</scope>
    <source>
        <strain evidence="1">NRRL 25174</strain>
    </source>
</reference>
<dbReference type="EMBL" id="PVQB02000205">
    <property type="protein sequence ID" value="KAF4341127.1"/>
    <property type="molecule type" value="Genomic_DNA"/>
</dbReference>
<proteinExistence type="predicted"/>
<reference evidence="1" key="1">
    <citation type="journal article" date="2017" name="Mycologia">
        <title>Fusarium algeriense, sp. nov., a novel toxigenic crown rot pathogen of durum wheat from Algeria is nested in the Fusarium burgessii species complex.</title>
        <authorList>
            <person name="Laraba I."/>
            <person name="Keddad A."/>
            <person name="Boureghda H."/>
            <person name="Abdallah N."/>
            <person name="Vaughan M.M."/>
            <person name="Proctor R.H."/>
            <person name="Busman M."/>
            <person name="O'Donnell K."/>
        </authorList>
    </citation>
    <scope>NUCLEOTIDE SEQUENCE</scope>
    <source>
        <strain evidence="1">NRRL 25174</strain>
    </source>
</reference>
<keyword evidence="2" id="KW-1185">Reference proteome</keyword>
<protein>
    <submittedName>
        <fullName evidence="1">Uncharacterized protein</fullName>
    </submittedName>
</protein>
<evidence type="ECO:0000313" key="1">
    <source>
        <dbReference type="EMBL" id="KAF4341127.1"/>
    </source>
</evidence>
<dbReference type="OrthoDB" id="5073644at2759"/>
<evidence type="ECO:0000313" key="2">
    <source>
        <dbReference type="Proteomes" id="UP000730481"/>
    </source>
</evidence>
<comment type="caution">
    <text evidence="1">The sequence shown here is derived from an EMBL/GenBank/DDBJ whole genome shotgun (WGS) entry which is preliminary data.</text>
</comment>